<evidence type="ECO:0000256" key="6">
    <source>
        <dbReference type="ARBA" id="ARBA00023015"/>
    </source>
</evidence>
<sequence length="266" mass="30685">MLTTHLHLIESDAAKIDTTEVFKEVKDEIMKAGAMIVKNRFARGDTEIYTLKKYCWDKYEREVVYDGTTRQCSCRIFDSRGLPCSHMFYVMKEEHVDHIPTSLVLLRWTKDAKIEYLNLNCNILVDSYLIEQSRVDDPIGTAKSDVGDSTTAKSKCAPKKEKKSDTKAVRRCSKCNRITHNARTCSHFPANVVEDWLLPNQTDINVVDLHKNVVYPCVLKRGRKPREKYLCLGWYEYVKPTRLRPGDVLVCTMADPPTTMFVCFLM</sequence>
<dbReference type="PANTHER" id="PTHR31669">
    <property type="entry name" value="PROTEIN FAR1-RELATED SEQUENCE 10-RELATED"/>
    <property type="match status" value="1"/>
</dbReference>
<dbReference type="PANTHER" id="PTHR31669:SF251">
    <property type="entry name" value="PROTEIN FAR1-RELATED SEQUENCE"/>
    <property type="match status" value="1"/>
</dbReference>
<reference evidence="14 15" key="1">
    <citation type="journal article" date="2022" name="Nat. Genet.">
        <title>Improved pea reference genome and pan-genome highlight genomic features and evolutionary characteristics.</title>
        <authorList>
            <person name="Yang T."/>
            <person name="Liu R."/>
            <person name="Luo Y."/>
            <person name="Hu S."/>
            <person name="Wang D."/>
            <person name="Wang C."/>
            <person name="Pandey M.K."/>
            <person name="Ge S."/>
            <person name="Xu Q."/>
            <person name="Li N."/>
            <person name="Li G."/>
            <person name="Huang Y."/>
            <person name="Saxena R.K."/>
            <person name="Ji Y."/>
            <person name="Li M."/>
            <person name="Yan X."/>
            <person name="He Y."/>
            <person name="Liu Y."/>
            <person name="Wang X."/>
            <person name="Xiang C."/>
            <person name="Varshney R.K."/>
            <person name="Ding H."/>
            <person name="Gao S."/>
            <person name="Zong X."/>
        </authorList>
    </citation>
    <scope>NUCLEOTIDE SEQUENCE [LARGE SCALE GENOMIC DNA]</scope>
    <source>
        <strain evidence="14 15">cv. Zhongwan 6</strain>
    </source>
</reference>
<proteinExistence type="inferred from homology"/>
<evidence type="ECO:0000256" key="4">
    <source>
        <dbReference type="ARBA" id="ARBA00022771"/>
    </source>
</evidence>
<dbReference type="InterPro" id="IPR031052">
    <property type="entry name" value="FHY3/FAR1"/>
</dbReference>
<dbReference type="Gramene" id="Psat07G0547600-T1">
    <property type="protein sequence ID" value="KAI5390169.1"/>
    <property type="gene ID" value="KIW84_075476"/>
</dbReference>
<organism evidence="14 15">
    <name type="scientific">Pisum sativum</name>
    <name type="common">Garden pea</name>
    <name type="synonym">Lathyrus oleraceus</name>
    <dbReference type="NCBI Taxonomy" id="3888"/>
    <lineage>
        <taxon>Eukaryota</taxon>
        <taxon>Viridiplantae</taxon>
        <taxon>Streptophyta</taxon>
        <taxon>Embryophyta</taxon>
        <taxon>Tracheophyta</taxon>
        <taxon>Spermatophyta</taxon>
        <taxon>Magnoliopsida</taxon>
        <taxon>eudicotyledons</taxon>
        <taxon>Gunneridae</taxon>
        <taxon>Pentapetalae</taxon>
        <taxon>rosids</taxon>
        <taxon>fabids</taxon>
        <taxon>Fabales</taxon>
        <taxon>Fabaceae</taxon>
        <taxon>Papilionoideae</taxon>
        <taxon>50 kb inversion clade</taxon>
        <taxon>NPAAA clade</taxon>
        <taxon>Hologalegina</taxon>
        <taxon>IRL clade</taxon>
        <taxon>Fabeae</taxon>
        <taxon>Lathyrus</taxon>
    </lineage>
</organism>
<keyword evidence="8" id="KW-0804">Transcription</keyword>
<dbReference type="Proteomes" id="UP001058974">
    <property type="component" value="Chromosome 7"/>
</dbReference>
<comment type="subcellular location">
    <subcellularLocation>
        <location evidence="1 11">Nucleus</location>
    </subcellularLocation>
</comment>
<keyword evidence="3 11" id="KW-0479">Metal-binding</keyword>
<dbReference type="SMART" id="SM00575">
    <property type="entry name" value="ZnF_PMZ"/>
    <property type="match status" value="1"/>
</dbReference>
<dbReference type="InterPro" id="IPR006564">
    <property type="entry name" value="Znf_PMZ"/>
</dbReference>
<evidence type="ECO:0000256" key="10">
    <source>
        <dbReference type="PROSITE-ProRule" id="PRU00325"/>
    </source>
</evidence>
<comment type="similarity">
    <text evidence="2 11">Belongs to the FHY3/FAR1 family.</text>
</comment>
<dbReference type="GO" id="GO:0005634">
    <property type="term" value="C:nucleus"/>
    <property type="evidence" value="ECO:0007669"/>
    <property type="project" value="UniProtKB-SubCell"/>
</dbReference>
<evidence type="ECO:0000256" key="9">
    <source>
        <dbReference type="ARBA" id="ARBA00023242"/>
    </source>
</evidence>
<evidence type="ECO:0000256" key="11">
    <source>
        <dbReference type="RuleBase" id="RU367018"/>
    </source>
</evidence>
<keyword evidence="9 11" id="KW-0539">Nucleus</keyword>
<evidence type="ECO:0000256" key="8">
    <source>
        <dbReference type="ARBA" id="ARBA00023163"/>
    </source>
</evidence>
<comment type="caution">
    <text evidence="14">The sequence shown here is derived from an EMBL/GenBank/DDBJ whole genome shotgun (WGS) entry which is preliminary data.</text>
</comment>
<evidence type="ECO:0000256" key="5">
    <source>
        <dbReference type="ARBA" id="ARBA00022833"/>
    </source>
</evidence>
<dbReference type="SUPFAM" id="SSF101936">
    <property type="entry name" value="DNA-binding pseudobarrel domain"/>
    <property type="match status" value="1"/>
</dbReference>
<dbReference type="GO" id="GO:0006355">
    <property type="term" value="P:regulation of DNA-templated transcription"/>
    <property type="evidence" value="ECO:0007669"/>
    <property type="project" value="UniProtKB-UniRule"/>
</dbReference>
<keyword evidence="4 10" id="KW-0863">Zinc-finger</keyword>
<protein>
    <recommendedName>
        <fullName evidence="11">Protein FAR1-RELATED SEQUENCE</fullName>
    </recommendedName>
</protein>
<dbReference type="PROSITE" id="PS50966">
    <property type="entry name" value="ZF_SWIM"/>
    <property type="match status" value="1"/>
</dbReference>
<dbReference type="EMBL" id="JAMSHJ010000007">
    <property type="protein sequence ID" value="KAI5390169.1"/>
    <property type="molecule type" value="Genomic_DNA"/>
</dbReference>
<keyword evidence="15" id="KW-1185">Reference proteome</keyword>
<keyword evidence="6" id="KW-0805">Transcription regulation</keyword>
<evidence type="ECO:0000256" key="12">
    <source>
        <dbReference type="SAM" id="MobiDB-lite"/>
    </source>
</evidence>
<evidence type="ECO:0000256" key="3">
    <source>
        <dbReference type="ARBA" id="ARBA00022723"/>
    </source>
</evidence>
<dbReference type="AlphaFoldDB" id="A0A9D4VWJ7"/>
<dbReference type="GO" id="GO:0003677">
    <property type="term" value="F:DNA binding"/>
    <property type="evidence" value="ECO:0007669"/>
    <property type="project" value="UniProtKB-KW"/>
</dbReference>
<keyword evidence="5 11" id="KW-0862">Zinc</keyword>
<dbReference type="GO" id="GO:0008270">
    <property type="term" value="F:zinc ion binding"/>
    <property type="evidence" value="ECO:0007669"/>
    <property type="project" value="UniProtKB-UniRule"/>
</dbReference>
<feature type="region of interest" description="Disordered" evidence="12">
    <location>
        <begin position="141"/>
        <end position="162"/>
    </location>
</feature>
<evidence type="ECO:0000313" key="14">
    <source>
        <dbReference type="EMBL" id="KAI5390169.1"/>
    </source>
</evidence>
<accession>A0A9D4VWJ7</accession>
<evidence type="ECO:0000256" key="1">
    <source>
        <dbReference type="ARBA" id="ARBA00004123"/>
    </source>
</evidence>
<comment type="function">
    <text evidence="11">Putative transcription activator involved in regulating light control of development.</text>
</comment>
<keyword evidence="7" id="KW-0238">DNA-binding</keyword>
<dbReference type="InterPro" id="IPR007527">
    <property type="entry name" value="Znf_SWIM"/>
</dbReference>
<evidence type="ECO:0000259" key="13">
    <source>
        <dbReference type="PROSITE" id="PS50966"/>
    </source>
</evidence>
<evidence type="ECO:0000313" key="15">
    <source>
        <dbReference type="Proteomes" id="UP001058974"/>
    </source>
</evidence>
<feature type="domain" description="SWIM-type" evidence="13">
    <location>
        <begin position="59"/>
        <end position="95"/>
    </location>
</feature>
<name>A0A9D4VWJ7_PEA</name>
<dbReference type="InterPro" id="IPR015300">
    <property type="entry name" value="DNA-bd_pseudobarrel_sf"/>
</dbReference>
<dbReference type="Pfam" id="PF04434">
    <property type="entry name" value="SWIM"/>
    <property type="match status" value="1"/>
</dbReference>
<gene>
    <name evidence="14" type="ORF">KIW84_075476</name>
</gene>
<evidence type="ECO:0000256" key="7">
    <source>
        <dbReference type="ARBA" id="ARBA00023125"/>
    </source>
</evidence>
<evidence type="ECO:0000256" key="2">
    <source>
        <dbReference type="ARBA" id="ARBA00005889"/>
    </source>
</evidence>